<sequence>MTTLSDRDRAMLDLERRPWRHGAVKADAIRGELDMSETRYNQALNALIERPEAWEHDAVTVGRLRRLRDARSERRSSRRG</sequence>
<comment type="caution">
    <text evidence="1">The sequence shown here is derived from an EMBL/GenBank/DDBJ whole genome shotgun (WGS) entry which is preliminary data.</text>
</comment>
<evidence type="ECO:0000313" key="2">
    <source>
        <dbReference type="EMBL" id="ROR97847.1"/>
    </source>
</evidence>
<dbReference type="Proteomes" id="UP000275356">
    <property type="component" value="Unassembled WGS sequence"/>
</dbReference>
<dbReference type="RefSeq" id="WP_123739826.1">
    <property type="nucleotide sequence ID" value="NZ_RKHQ01000001.1"/>
</dbReference>
<name>A0A3N2D2L4_9MICO</name>
<proteinExistence type="predicted"/>
<reference evidence="1 3" key="1">
    <citation type="submission" date="2018-11" db="EMBL/GenBank/DDBJ databases">
        <title>Sequencing the genomes of 1000 actinobacteria strains.</title>
        <authorList>
            <person name="Klenk H.-P."/>
        </authorList>
    </citation>
    <scope>NUCLEOTIDE SEQUENCE [LARGE SCALE GENOMIC DNA]</scope>
    <source>
        <strain evidence="1 3">DSM 13521</strain>
    </source>
</reference>
<keyword evidence="3" id="KW-1185">Reference proteome</keyword>
<gene>
    <name evidence="2" type="ORF">EDD28_2456</name>
    <name evidence="1" type="ORF">EDD28_3446</name>
</gene>
<dbReference type="AlphaFoldDB" id="A0A3N2D2L4"/>
<organism evidence="1 3">
    <name type="scientific">Salana multivorans</name>
    <dbReference type="NCBI Taxonomy" id="120377"/>
    <lineage>
        <taxon>Bacteria</taxon>
        <taxon>Bacillati</taxon>
        <taxon>Actinomycetota</taxon>
        <taxon>Actinomycetes</taxon>
        <taxon>Micrococcales</taxon>
        <taxon>Beutenbergiaceae</taxon>
        <taxon>Salana</taxon>
    </lineage>
</organism>
<accession>A0A3N2D2L4</accession>
<dbReference type="EMBL" id="RKHQ01000002">
    <property type="protein sequence ID" value="ROR94016.1"/>
    <property type="molecule type" value="Genomic_DNA"/>
</dbReference>
<protein>
    <submittedName>
        <fullName evidence="1">Uncharacterized protein DUF3263</fullName>
    </submittedName>
</protein>
<dbReference type="InterPro" id="IPR021678">
    <property type="entry name" value="DUF3263"/>
</dbReference>
<evidence type="ECO:0000313" key="1">
    <source>
        <dbReference type="EMBL" id="ROR94016.1"/>
    </source>
</evidence>
<dbReference type="OrthoDB" id="3268863at2"/>
<evidence type="ECO:0000313" key="3">
    <source>
        <dbReference type="Proteomes" id="UP000275356"/>
    </source>
</evidence>
<dbReference type="EMBL" id="RKHQ01000001">
    <property type="protein sequence ID" value="ROR97847.1"/>
    <property type="molecule type" value="Genomic_DNA"/>
</dbReference>
<dbReference type="Pfam" id="PF11662">
    <property type="entry name" value="DUF3263"/>
    <property type="match status" value="1"/>
</dbReference>